<keyword evidence="2 4" id="KW-1133">Transmembrane helix</keyword>
<dbReference type="InterPro" id="IPR036259">
    <property type="entry name" value="MFS_trans_sf"/>
</dbReference>
<feature type="transmembrane region" description="Helical" evidence="4">
    <location>
        <begin position="318"/>
        <end position="342"/>
    </location>
</feature>
<dbReference type="SUPFAM" id="SSF103473">
    <property type="entry name" value="MFS general substrate transporter"/>
    <property type="match status" value="1"/>
</dbReference>
<dbReference type="Gene3D" id="1.20.1250.20">
    <property type="entry name" value="MFS general substrate transporter like domains"/>
    <property type="match status" value="1"/>
</dbReference>
<feature type="transmembrane region" description="Helical" evidence="4">
    <location>
        <begin position="82"/>
        <end position="105"/>
    </location>
</feature>
<evidence type="ECO:0000256" key="3">
    <source>
        <dbReference type="ARBA" id="ARBA00023136"/>
    </source>
</evidence>
<feature type="transmembrane region" description="Helical" evidence="4">
    <location>
        <begin position="229"/>
        <end position="252"/>
    </location>
</feature>
<sequence length="455" mass="46773">MSTMSSLPSKHASHLHGDAVVRAAFAVALFGWGVGFYGPPVFLHAVLVRTGWSLPLVSAAVTFHFLFGAGVVAFLPRIHKRWGVAATTMAGAVLLAAGVLGWAAAAEPWQLFVAAMFTGGGWVPLGAAGINAIIAPWFVDKRPLALAKAYNGASVGGMVFSPLWAVLIDRAGFPAAAMMVGLAMVVVVMSIATRELAGTPRGEGQDGDGRVRVDHPAAASPALWRDRRFLTLGAAMSLGLFAQIGLITQLFSLMAPSMGVRLAGGTMALATGCGMAGRLIMARLLGERTDRRRAAAASYAVQALGTLLLWMAGPEHLALFMLGVVLFGLGIGNATSLPPLIAQAEFAPTDVPRVVARSVALSQALYALAPAVLAGLLVGGSGGAASASSGTVTGAYFLVILGLELLAAACLLSGRRFKARAMPAVVALQQGTPYDGLIDPGTRGCQTRKATGQPE</sequence>
<feature type="transmembrane region" description="Helical" evidence="4">
    <location>
        <begin position="173"/>
        <end position="192"/>
    </location>
</feature>
<feature type="transmembrane region" description="Helical" evidence="4">
    <location>
        <begin position="20"/>
        <end position="40"/>
    </location>
</feature>
<feature type="transmembrane region" description="Helical" evidence="4">
    <location>
        <begin position="293"/>
        <end position="312"/>
    </location>
</feature>
<proteinExistence type="predicted"/>
<feature type="transmembrane region" description="Helical" evidence="4">
    <location>
        <begin position="258"/>
        <end position="281"/>
    </location>
</feature>
<dbReference type="InterPro" id="IPR011701">
    <property type="entry name" value="MFS"/>
</dbReference>
<evidence type="ECO:0000313" key="5">
    <source>
        <dbReference type="EMBL" id="MDP9899469.1"/>
    </source>
</evidence>
<feature type="transmembrane region" description="Helical" evidence="4">
    <location>
        <begin position="52"/>
        <end position="75"/>
    </location>
</feature>
<dbReference type="Pfam" id="PF07690">
    <property type="entry name" value="MFS_1"/>
    <property type="match status" value="1"/>
</dbReference>
<dbReference type="InterPro" id="IPR050327">
    <property type="entry name" value="Proton-linked_MCT"/>
</dbReference>
<evidence type="ECO:0000313" key="6">
    <source>
        <dbReference type="Proteomes" id="UP001226867"/>
    </source>
</evidence>
<feature type="transmembrane region" description="Helical" evidence="4">
    <location>
        <begin position="149"/>
        <end position="167"/>
    </location>
</feature>
<dbReference type="Proteomes" id="UP001226867">
    <property type="component" value="Unassembled WGS sequence"/>
</dbReference>
<feature type="transmembrane region" description="Helical" evidence="4">
    <location>
        <begin position="111"/>
        <end position="137"/>
    </location>
</feature>
<organism evidence="5 6">
    <name type="scientific">Variovorax ginsengisoli</name>
    <dbReference type="NCBI Taxonomy" id="363844"/>
    <lineage>
        <taxon>Bacteria</taxon>
        <taxon>Pseudomonadati</taxon>
        <taxon>Pseudomonadota</taxon>
        <taxon>Betaproteobacteria</taxon>
        <taxon>Burkholderiales</taxon>
        <taxon>Comamonadaceae</taxon>
        <taxon>Variovorax</taxon>
    </lineage>
</organism>
<evidence type="ECO:0000256" key="4">
    <source>
        <dbReference type="SAM" id="Phobius"/>
    </source>
</evidence>
<keyword evidence="6" id="KW-1185">Reference proteome</keyword>
<dbReference type="PANTHER" id="PTHR11360">
    <property type="entry name" value="MONOCARBOXYLATE TRANSPORTER"/>
    <property type="match status" value="1"/>
</dbReference>
<evidence type="ECO:0000256" key="1">
    <source>
        <dbReference type="ARBA" id="ARBA00022692"/>
    </source>
</evidence>
<dbReference type="RefSeq" id="WP_307689292.1">
    <property type="nucleotide sequence ID" value="NZ_JAUSRO010000005.1"/>
</dbReference>
<dbReference type="PANTHER" id="PTHR11360:SF290">
    <property type="entry name" value="MONOCARBOXYLATE MFS PERMEASE"/>
    <property type="match status" value="1"/>
</dbReference>
<feature type="transmembrane region" description="Helical" evidence="4">
    <location>
        <begin position="354"/>
        <end position="378"/>
    </location>
</feature>
<name>A0ABT9S540_9BURK</name>
<dbReference type="EMBL" id="JAUSRO010000005">
    <property type="protein sequence ID" value="MDP9899469.1"/>
    <property type="molecule type" value="Genomic_DNA"/>
</dbReference>
<protein>
    <submittedName>
        <fullName evidence="5">MFS family permease</fullName>
    </submittedName>
</protein>
<accession>A0ABT9S540</accession>
<keyword evidence="1 4" id="KW-0812">Transmembrane</keyword>
<keyword evidence="3 4" id="KW-0472">Membrane</keyword>
<feature type="transmembrane region" description="Helical" evidence="4">
    <location>
        <begin position="390"/>
        <end position="412"/>
    </location>
</feature>
<gene>
    <name evidence="5" type="ORF">J2W36_001720</name>
</gene>
<reference evidence="5 6" key="1">
    <citation type="submission" date="2023-07" db="EMBL/GenBank/DDBJ databases">
        <title>Sorghum-associated microbial communities from plants grown in Nebraska, USA.</title>
        <authorList>
            <person name="Schachtman D."/>
        </authorList>
    </citation>
    <scope>NUCLEOTIDE SEQUENCE [LARGE SCALE GENOMIC DNA]</scope>
    <source>
        <strain evidence="5 6">DS1607</strain>
    </source>
</reference>
<comment type="caution">
    <text evidence="5">The sequence shown here is derived from an EMBL/GenBank/DDBJ whole genome shotgun (WGS) entry which is preliminary data.</text>
</comment>
<evidence type="ECO:0000256" key="2">
    <source>
        <dbReference type="ARBA" id="ARBA00022989"/>
    </source>
</evidence>